<evidence type="ECO:0000256" key="16">
    <source>
        <dbReference type="ARBA" id="ARBA00046918"/>
    </source>
</evidence>
<evidence type="ECO:0000256" key="7">
    <source>
        <dbReference type="ARBA" id="ARBA00022859"/>
    </source>
</evidence>
<keyword evidence="4" id="KW-0399">Innate immunity</keyword>
<evidence type="ECO:0000256" key="10">
    <source>
        <dbReference type="ARBA" id="ARBA00023136"/>
    </source>
</evidence>
<reference evidence="19 22" key="1">
    <citation type="journal article" date="2005" name="Nature">
        <title>Genome sequence, comparative analysis and haplotype structure of the domestic dog.</title>
        <authorList>
            <consortium name="Broad Sequencing Platform"/>
            <person name="Lindblad-Toh K."/>
            <person name="Wade C.M."/>
            <person name="Mikkelsen T.S."/>
            <person name="Karlsson E.K."/>
            <person name="Jaffe D.B."/>
            <person name="Kamal M."/>
            <person name="Clamp M."/>
            <person name="Chang J.L."/>
            <person name="Kulbokas E.J. III"/>
            <person name="Zody M.C."/>
            <person name="Mauceli E."/>
            <person name="Xie X."/>
            <person name="Breen M."/>
            <person name="Wayne R.K."/>
            <person name="Ostrander E.A."/>
            <person name="Ponting C.P."/>
            <person name="Galibert F."/>
            <person name="Smith D.R."/>
            <person name="DeJong P.J."/>
            <person name="Kirkness E."/>
            <person name="Alvarez P."/>
            <person name="Biagi T."/>
            <person name="Brockman W."/>
            <person name="Butler J."/>
            <person name="Chin C.W."/>
            <person name="Cook A."/>
            <person name="Cuff J."/>
            <person name="Daly M.J."/>
            <person name="DeCaprio D."/>
            <person name="Gnerre S."/>
            <person name="Grabherr M."/>
            <person name="Kellis M."/>
            <person name="Kleber M."/>
            <person name="Bardeleben C."/>
            <person name="Goodstadt L."/>
            <person name="Heger A."/>
            <person name="Hitte C."/>
            <person name="Kim L."/>
            <person name="Koepfli K.P."/>
            <person name="Parker H.G."/>
            <person name="Pollinger J.P."/>
            <person name="Searle S.M."/>
            <person name="Sutter N.B."/>
            <person name="Thomas R."/>
            <person name="Webber C."/>
            <person name="Baldwin J."/>
            <person name="Abebe A."/>
            <person name="Abouelleil A."/>
            <person name="Aftuck L."/>
            <person name="Ait-Zahra M."/>
            <person name="Aldredge T."/>
            <person name="Allen N."/>
            <person name="An P."/>
            <person name="Anderson S."/>
            <person name="Antoine C."/>
            <person name="Arachchi H."/>
            <person name="Aslam A."/>
            <person name="Ayotte L."/>
            <person name="Bachantsang P."/>
            <person name="Barry A."/>
            <person name="Bayul T."/>
            <person name="Benamara M."/>
            <person name="Berlin A."/>
            <person name="Bessette D."/>
            <person name="Blitshteyn B."/>
            <person name="Bloom T."/>
            <person name="Blye J."/>
            <person name="Boguslavskiy L."/>
            <person name="Bonnet C."/>
            <person name="Boukhgalter B."/>
            <person name="Brown A."/>
            <person name="Cahill P."/>
            <person name="Calixte N."/>
            <person name="Camarata J."/>
            <person name="Cheshatsang Y."/>
            <person name="Chu J."/>
            <person name="Citroen M."/>
            <person name="Collymore A."/>
            <person name="Cooke P."/>
            <person name="Dawoe T."/>
            <person name="Daza R."/>
            <person name="Decktor K."/>
            <person name="DeGray S."/>
            <person name="Dhargay N."/>
            <person name="Dooley K."/>
            <person name="Dooley K."/>
            <person name="Dorje P."/>
            <person name="Dorjee K."/>
            <person name="Dorris L."/>
            <person name="Duffey N."/>
            <person name="Dupes A."/>
            <person name="Egbiremolen O."/>
            <person name="Elong R."/>
            <person name="Falk J."/>
            <person name="Farina A."/>
            <person name="Faro S."/>
            <person name="Ferguson D."/>
            <person name="Ferreira P."/>
            <person name="Fisher S."/>
            <person name="FitzGerald M."/>
            <person name="Foley K."/>
            <person name="Foley C."/>
            <person name="Franke A."/>
            <person name="Friedrich D."/>
            <person name="Gage D."/>
            <person name="Garber M."/>
            <person name="Gearin G."/>
            <person name="Giannoukos G."/>
            <person name="Goode T."/>
            <person name="Goyette A."/>
            <person name="Graham J."/>
            <person name="Grandbois E."/>
            <person name="Gyaltsen K."/>
            <person name="Hafez N."/>
            <person name="Hagopian D."/>
            <person name="Hagos B."/>
            <person name="Hall J."/>
            <person name="Healy C."/>
            <person name="Hegarty R."/>
            <person name="Honan T."/>
            <person name="Horn A."/>
            <person name="Houde N."/>
            <person name="Hughes L."/>
            <person name="Hunnicutt L."/>
            <person name="Husby M."/>
            <person name="Jester B."/>
            <person name="Jones C."/>
            <person name="Kamat A."/>
            <person name="Kanga B."/>
            <person name="Kells C."/>
            <person name="Khazanovich D."/>
            <person name="Kieu A.C."/>
            <person name="Kisner P."/>
            <person name="Kumar M."/>
            <person name="Lance K."/>
            <person name="Landers T."/>
            <person name="Lara M."/>
            <person name="Lee W."/>
            <person name="Leger J.P."/>
            <person name="Lennon N."/>
            <person name="Leuper L."/>
            <person name="LeVine S."/>
            <person name="Liu J."/>
            <person name="Liu X."/>
            <person name="Lokyitsang Y."/>
            <person name="Lokyitsang T."/>
            <person name="Lui A."/>
            <person name="Macdonald J."/>
            <person name="Major J."/>
            <person name="Marabella R."/>
            <person name="Maru K."/>
            <person name="Matthews C."/>
            <person name="McDonough S."/>
            <person name="Mehta T."/>
            <person name="Meldrim J."/>
            <person name="Melnikov A."/>
            <person name="Meneus L."/>
            <person name="Mihalev A."/>
            <person name="Mihova T."/>
            <person name="Miller K."/>
            <person name="Mittelman R."/>
            <person name="Mlenga V."/>
            <person name="Mulrain L."/>
            <person name="Munson G."/>
            <person name="Navidi A."/>
            <person name="Naylor J."/>
            <person name="Nguyen T."/>
            <person name="Nguyen N."/>
            <person name="Nguyen C."/>
            <person name="Nguyen T."/>
            <person name="Nicol R."/>
            <person name="Norbu N."/>
            <person name="Norbu C."/>
            <person name="Novod N."/>
            <person name="Nyima T."/>
            <person name="Olandt P."/>
            <person name="O'Neill B."/>
            <person name="O'Neill K."/>
            <person name="Osman S."/>
            <person name="Oyono L."/>
            <person name="Patti C."/>
            <person name="Perrin D."/>
            <person name="Phunkhang P."/>
            <person name="Pierre F."/>
            <person name="Priest M."/>
            <person name="Rachupka A."/>
            <person name="Raghuraman S."/>
            <person name="Rameau R."/>
            <person name="Ray V."/>
            <person name="Raymond C."/>
            <person name="Rege F."/>
            <person name="Rise C."/>
            <person name="Rogers J."/>
            <person name="Rogov P."/>
            <person name="Sahalie J."/>
            <person name="Settipalli S."/>
            <person name="Sharpe T."/>
            <person name="Shea T."/>
            <person name="Sheehan M."/>
            <person name="Sherpa N."/>
            <person name="Shi J."/>
            <person name="Shih D."/>
            <person name="Sloan J."/>
            <person name="Smith C."/>
            <person name="Sparrow T."/>
            <person name="Stalker J."/>
            <person name="Stange-Thomann N."/>
            <person name="Stavropoulos S."/>
            <person name="Stone C."/>
            <person name="Stone S."/>
            <person name="Sykes S."/>
            <person name="Tchuinga P."/>
            <person name="Tenzing P."/>
            <person name="Tesfaye S."/>
            <person name="Thoulutsang D."/>
            <person name="Thoulutsang Y."/>
            <person name="Topham K."/>
            <person name="Topping I."/>
            <person name="Tsamla T."/>
            <person name="Vassiliev H."/>
            <person name="Venkataraman V."/>
            <person name="Vo A."/>
            <person name="Wangchuk T."/>
            <person name="Wangdi T."/>
            <person name="Weiand M."/>
            <person name="Wilkinson J."/>
            <person name="Wilson A."/>
            <person name="Yadav S."/>
            <person name="Yang S."/>
            <person name="Yang X."/>
            <person name="Young G."/>
            <person name="Yu Q."/>
            <person name="Zainoun J."/>
            <person name="Zembek L."/>
            <person name="Zimmer A."/>
            <person name="Lander E.S."/>
        </authorList>
    </citation>
    <scope>NUCLEOTIDE SEQUENCE [LARGE SCALE GENOMIC DNA]</scope>
    <source>
        <strain evidence="19">Boxer</strain>
    </source>
</reference>
<dbReference type="InterPro" id="IPR003599">
    <property type="entry name" value="Ig_sub"/>
</dbReference>
<dbReference type="Ensembl" id="ENSCAFT00000084674.2">
    <property type="protein sequence ID" value="ENSCAFP00000063632.1"/>
    <property type="gene ID" value="ENSCAFG00000001591.5"/>
</dbReference>
<evidence type="ECO:0000256" key="12">
    <source>
        <dbReference type="ARBA" id="ARBA00023170"/>
    </source>
</evidence>
<feature type="domain" description="Ig-like" evidence="18">
    <location>
        <begin position="23"/>
        <end position="133"/>
    </location>
</feature>
<dbReference type="Ensembl" id="ENSCAFT00030011506.1">
    <property type="protein sequence ID" value="ENSCAFP00030010067.1"/>
    <property type="gene ID" value="ENSCAFG00030006207.1"/>
</dbReference>
<protein>
    <recommendedName>
        <fullName evidence="2">Triggering receptor expressed on myeloid cells 1</fullName>
    </recommendedName>
</protein>
<accession>A0A8C0MDB9</accession>
<dbReference type="GO" id="GO:0004888">
    <property type="term" value="F:transmembrane signaling receptor activity"/>
    <property type="evidence" value="ECO:0007669"/>
    <property type="project" value="Ensembl"/>
</dbReference>
<dbReference type="GO" id="GO:0002250">
    <property type="term" value="P:adaptive immune response"/>
    <property type="evidence" value="ECO:0007669"/>
    <property type="project" value="UniProtKB-KW"/>
</dbReference>
<evidence type="ECO:0000256" key="9">
    <source>
        <dbReference type="ARBA" id="ARBA00023130"/>
    </source>
</evidence>
<dbReference type="SMART" id="SM00409">
    <property type="entry name" value="IG"/>
    <property type="match status" value="1"/>
</dbReference>
<evidence type="ECO:0000256" key="5">
    <source>
        <dbReference type="ARBA" id="ARBA00022692"/>
    </source>
</evidence>
<evidence type="ECO:0000313" key="20">
    <source>
        <dbReference type="Ensembl" id="ENSCAFP00030010067.1"/>
    </source>
</evidence>
<dbReference type="PANTHER" id="PTHR19357:SF0">
    <property type="entry name" value="TRIGGERING RECEPTOR EXPRESSED ON MYELOID CELLS 1"/>
    <property type="match status" value="1"/>
</dbReference>
<organism evidence="20 23">
    <name type="scientific">Canis lupus familiaris</name>
    <name type="common">Dog</name>
    <name type="synonym">Canis familiaris</name>
    <dbReference type="NCBI Taxonomy" id="9615"/>
    <lineage>
        <taxon>Eukaryota</taxon>
        <taxon>Metazoa</taxon>
        <taxon>Chordata</taxon>
        <taxon>Craniata</taxon>
        <taxon>Vertebrata</taxon>
        <taxon>Euteleostomi</taxon>
        <taxon>Mammalia</taxon>
        <taxon>Eutheria</taxon>
        <taxon>Laurasiatheria</taxon>
        <taxon>Carnivora</taxon>
        <taxon>Caniformia</taxon>
        <taxon>Canidae</taxon>
        <taxon>Canis</taxon>
    </lineage>
</organism>
<dbReference type="InterPro" id="IPR036179">
    <property type="entry name" value="Ig-like_dom_sf"/>
</dbReference>
<evidence type="ECO:0000256" key="2">
    <source>
        <dbReference type="ARBA" id="ARBA00021287"/>
    </source>
</evidence>
<evidence type="ECO:0000313" key="21">
    <source>
        <dbReference type="Ensembl" id="ENSCAFP00040008086.1"/>
    </source>
</evidence>
<keyword evidence="14" id="KW-0393">Immunoglobulin domain</keyword>
<keyword evidence="3" id="KW-1003">Cell membrane</keyword>
<keyword evidence="6" id="KW-0732">Signal</keyword>
<keyword evidence="8 17" id="KW-1133">Transmembrane helix</keyword>
<evidence type="ECO:0000259" key="18">
    <source>
        <dbReference type="PROSITE" id="PS50835"/>
    </source>
</evidence>
<dbReference type="GO" id="GO:0045087">
    <property type="term" value="P:innate immune response"/>
    <property type="evidence" value="ECO:0007669"/>
    <property type="project" value="UniProtKB-KW"/>
</dbReference>
<dbReference type="Proteomes" id="UP000694429">
    <property type="component" value="Chromosome 12"/>
</dbReference>
<dbReference type="InterPro" id="IPR007110">
    <property type="entry name" value="Ig-like_dom"/>
</dbReference>
<dbReference type="GO" id="GO:0005886">
    <property type="term" value="C:plasma membrane"/>
    <property type="evidence" value="ECO:0007669"/>
    <property type="project" value="UniProtKB-SubCell"/>
</dbReference>
<evidence type="ECO:0000256" key="13">
    <source>
        <dbReference type="ARBA" id="ARBA00023180"/>
    </source>
</evidence>
<dbReference type="SUPFAM" id="SSF48726">
    <property type="entry name" value="Immunoglobulin"/>
    <property type="match status" value="1"/>
</dbReference>
<keyword evidence="9" id="KW-1064">Adaptive immunity</keyword>
<reference evidence="20" key="4">
    <citation type="submission" date="2025-05" db="UniProtKB">
        <authorList>
            <consortium name="Ensembl"/>
        </authorList>
    </citation>
    <scope>IDENTIFICATION</scope>
</reference>
<dbReference type="InterPro" id="IPR013106">
    <property type="entry name" value="Ig_V-set"/>
</dbReference>
<evidence type="ECO:0000256" key="14">
    <source>
        <dbReference type="ARBA" id="ARBA00023319"/>
    </source>
</evidence>
<evidence type="ECO:0000256" key="8">
    <source>
        <dbReference type="ARBA" id="ARBA00022989"/>
    </source>
</evidence>
<comment type="subcellular location">
    <subcellularLocation>
        <location evidence="1">Cell membrane</location>
        <topology evidence="1">Single-pass type I membrane protein</topology>
    </subcellularLocation>
</comment>
<dbReference type="PANTHER" id="PTHR19357">
    <property type="entry name" value="TRIGGERING RECEPTOR EXPRESSED ON MYELOID CELLS 1"/>
    <property type="match status" value="1"/>
</dbReference>
<keyword evidence="11" id="KW-1015">Disulfide bond</keyword>
<keyword evidence="7" id="KW-0391">Immunity</keyword>
<evidence type="ECO:0000256" key="3">
    <source>
        <dbReference type="ARBA" id="ARBA00022475"/>
    </source>
</evidence>
<keyword evidence="5 17" id="KW-0812">Transmembrane</keyword>
<keyword evidence="13" id="KW-0325">Glycoprotein</keyword>
<dbReference type="GO" id="GO:0009986">
    <property type="term" value="C:cell surface"/>
    <property type="evidence" value="ECO:0007669"/>
    <property type="project" value="Ensembl"/>
</dbReference>
<evidence type="ECO:0000313" key="22">
    <source>
        <dbReference type="Proteomes" id="UP000002254"/>
    </source>
</evidence>
<reference evidence="20" key="3">
    <citation type="submission" date="2019-03" db="EMBL/GenBank/DDBJ databases">
        <authorList>
            <person name="Warren W.C."/>
            <person name="Johnson G.S."/>
        </authorList>
    </citation>
    <scope>NUCLEOTIDE SEQUENCE [LARGE SCALE GENOMIC DNA]</scope>
    <source>
        <strain evidence="20">Basenji</strain>
    </source>
</reference>
<evidence type="ECO:0000313" key="19">
    <source>
        <dbReference type="Ensembl" id="ENSCAFP00000063632.1"/>
    </source>
</evidence>
<sequence length="246" mass="27395">MTFQEACFLDFLRNSLSNSYSLPTELQATTEPDEIKYVLAEGGTLNMKCTTSTWKYTYSQKAWQKLMDREKPLTLIFTENVSGDTSQVQRGRYFLEDIPSEAILNVQMTNLQVEDSGLYQCVIYHPQKNPDILYPRVRLVVTKGITASDKSPTQNLAQISTHPPTTTKAQSTLLASPRTVTQLPPKSTADTSSPDFGVNITNVTNVTSYGFRFSVINIVILVLCGFLSKSLVFTVLIAVTQRSFGP</sequence>
<dbReference type="OrthoDB" id="8959642at2759"/>
<dbReference type="PROSITE" id="PS50835">
    <property type="entry name" value="IG_LIKE"/>
    <property type="match status" value="1"/>
</dbReference>
<name>A0A8C0MDB9_CANLF</name>
<dbReference type="Proteomes" id="UP000002254">
    <property type="component" value="Chromosome 12"/>
</dbReference>
<comment type="subunit">
    <text evidence="16">Monomer. Homomultimer; when activated. Interacts with TYROBP/DAP12. Interacts with TLR4.</text>
</comment>
<dbReference type="Gene3D" id="2.60.40.10">
    <property type="entry name" value="Immunoglobulins"/>
    <property type="match status" value="1"/>
</dbReference>
<keyword evidence="10 17" id="KW-0472">Membrane</keyword>
<evidence type="ECO:0000256" key="11">
    <source>
        <dbReference type="ARBA" id="ARBA00023157"/>
    </source>
</evidence>
<dbReference type="Proteomes" id="UP000694542">
    <property type="component" value="Chromosome 12"/>
</dbReference>
<evidence type="ECO:0000256" key="15">
    <source>
        <dbReference type="ARBA" id="ARBA00045778"/>
    </source>
</evidence>
<comment type="function">
    <text evidence="15">Cell surface receptor that plays important roles in innate and adaptive immunity by amplifying inflammatory responses. Upon activation by various ligands such as PGLYRP1, HMGB1 or HSP70, multimerizes and forms a complex with transmembrane adapter TYROBP/DAP12. In turn, initiates a SYK-mediated cascade of tyrosine phosphorylation, activating multiple downstream mediators such as BTK, MAPK1, MAPK3 or phospholipase C-gamma. This cascade promotes the neutrophil- and macrophage-mediated release of pro-inflammatory cytokines and/or chemokines, as well as their migration and thereby amplifies inflammatory responses that are triggered by bacterial and fungal infections. By also promoting the amplification of inflammatory signals that are initially triggered by Toll-like receptor (TLR) and NOD-like receptor engagement, plays a major role in the pathophysiology of acute and chronic inflammatory diseases of different etiologies including septic shock and atherosclerosis.</text>
</comment>
<dbReference type="Pfam" id="PF07686">
    <property type="entry name" value="V-set"/>
    <property type="match status" value="1"/>
</dbReference>
<proteinExistence type="predicted"/>
<evidence type="ECO:0000256" key="1">
    <source>
        <dbReference type="ARBA" id="ARBA00004251"/>
    </source>
</evidence>
<evidence type="ECO:0000256" key="17">
    <source>
        <dbReference type="SAM" id="Phobius"/>
    </source>
</evidence>
<evidence type="ECO:0000256" key="6">
    <source>
        <dbReference type="ARBA" id="ARBA00022729"/>
    </source>
</evidence>
<dbReference type="Ensembl" id="ENSCAFT00040009336.1">
    <property type="protein sequence ID" value="ENSCAFP00040008086.1"/>
    <property type="gene ID" value="ENSCAFG00040004948.1"/>
</dbReference>
<evidence type="ECO:0000313" key="23">
    <source>
        <dbReference type="Proteomes" id="UP000694429"/>
    </source>
</evidence>
<dbReference type="InterPro" id="IPR013783">
    <property type="entry name" value="Ig-like_fold"/>
</dbReference>
<gene>
    <name evidence="20" type="primary">TREM1</name>
</gene>
<dbReference type="GO" id="GO:0097110">
    <property type="term" value="F:scaffold protein binding"/>
    <property type="evidence" value="ECO:0007669"/>
    <property type="project" value="Ensembl"/>
</dbReference>
<reference evidence="21" key="2">
    <citation type="submission" date="2018-10" db="EMBL/GenBank/DDBJ databases">
        <title>De novo assembly of a Great Dane genome.</title>
        <authorList>
            <person name="Kidd J.M."/>
            <person name="Pendleton A.L."/>
            <person name="Shen F."/>
            <person name="Emery S."/>
        </authorList>
    </citation>
    <scope>NUCLEOTIDE SEQUENCE [LARGE SCALE GENOMIC DNA]</scope>
    <source>
        <strain evidence="21">Great Dane</strain>
    </source>
</reference>
<evidence type="ECO:0000256" key="4">
    <source>
        <dbReference type="ARBA" id="ARBA00022588"/>
    </source>
</evidence>
<dbReference type="AlphaFoldDB" id="A0A8C0MDB9"/>
<keyword evidence="12" id="KW-0675">Receptor</keyword>
<feature type="transmembrane region" description="Helical" evidence="17">
    <location>
        <begin position="215"/>
        <end position="239"/>
    </location>
</feature>